<proteinExistence type="predicted"/>
<evidence type="ECO:0000313" key="2">
    <source>
        <dbReference type="Proteomes" id="UP001432075"/>
    </source>
</evidence>
<keyword evidence="2" id="KW-1185">Reference proteome</keyword>
<evidence type="ECO:0000313" key="1">
    <source>
        <dbReference type="EMBL" id="WUO50414.1"/>
    </source>
</evidence>
<dbReference type="EMBL" id="CP108057">
    <property type="protein sequence ID" value="WUO50414.1"/>
    <property type="molecule type" value="Genomic_DNA"/>
</dbReference>
<gene>
    <name evidence="1" type="ORF">OHU17_33755</name>
</gene>
<organism evidence="1 2">
    <name type="scientific">Streptomyces goshikiensis</name>
    <dbReference type="NCBI Taxonomy" id="1942"/>
    <lineage>
        <taxon>Bacteria</taxon>
        <taxon>Bacillati</taxon>
        <taxon>Actinomycetota</taxon>
        <taxon>Actinomycetes</taxon>
        <taxon>Kitasatosporales</taxon>
        <taxon>Streptomycetaceae</taxon>
        <taxon>Streptomyces</taxon>
    </lineage>
</organism>
<accession>A0ABZ1RX17</accession>
<protein>
    <recommendedName>
        <fullName evidence="3">Biopolymer transporter Tol</fullName>
    </recommendedName>
</protein>
<name>A0ABZ1RX17_9ACTN</name>
<reference evidence="1" key="1">
    <citation type="submission" date="2022-10" db="EMBL/GenBank/DDBJ databases">
        <title>The complete genomes of actinobacterial strains from the NBC collection.</title>
        <authorList>
            <person name="Joergensen T.S."/>
            <person name="Alvarez Arevalo M."/>
            <person name="Sterndorff E.B."/>
            <person name="Faurdal D."/>
            <person name="Vuksanovic O."/>
            <person name="Mourched A.-S."/>
            <person name="Charusanti P."/>
            <person name="Shaw S."/>
            <person name="Blin K."/>
            <person name="Weber T."/>
        </authorList>
    </citation>
    <scope>NUCLEOTIDE SEQUENCE</scope>
    <source>
        <strain evidence="1">NBC_00283</strain>
    </source>
</reference>
<dbReference type="RefSeq" id="WP_328777223.1">
    <property type="nucleotide sequence ID" value="NZ_CP108057.1"/>
</dbReference>
<dbReference type="Proteomes" id="UP001432075">
    <property type="component" value="Chromosome"/>
</dbReference>
<evidence type="ECO:0008006" key="3">
    <source>
        <dbReference type="Google" id="ProtNLM"/>
    </source>
</evidence>
<sequence length="105" mass="11785">MSRDSPPEHTSDGHYVVIDGRRWRATDPDLPADAAARLRTHLMAARRAVGAALRAHDEEGEREARRRVHTAKVALGERGAPWWDQTDAERRARWLDGLATLDGEP</sequence>